<organism evidence="7 8">
    <name type="scientific">Gimesia fumaroli</name>
    <dbReference type="NCBI Taxonomy" id="2527976"/>
    <lineage>
        <taxon>Bacteria</taxon>
        <taxon>Pseudomonadati</taxon>
        <taxon>Planctomycetota</taxon>
        <taxon>Planctomycetia</taxon>
        <taxon>Planctomycetales</taxon>
        <taxon>Planctomycetaceae</taxon>
        <taxon>Gimesia</taxon>
    </lineage>
</organism>
<keyword evidence="4 5" id="KW-0472">Membrane</keyword>
<accession>A0A518ILR2</accession>
<evidence type="ECO:0000313" key="7">
    <source>
        <dbReference type="EMBL" id="QDV54036.1"/>
    </source>
</evidence>
<name>A0A518ILR2_9PLAN</name>
<feature type="transmembrane region" description="Helical" evidence="5">
    <location>
        <begin position="111"/>
        <end position="128"/>
    </location>
</feature>
<gene>
    <name evidence="7" type="ORF">Enr17x_61190</name>
</gene>
<evidence type="ECO:0000256" key="3">
    <source>
        <dbReference type="ARBA" id="ARBA00022989"/>
    </source>
</evidence>
<dbReference type="KEGG" id="gfm:Enr17x_61190"/>
<keyword evidence="2 5" id="KW-0812">Transmembrane</keyword>
<keyword evidence="3 5" id="KW-1133">Transmembrane helix</keyword>
<feature type="domain" description="Methylamine utilisation protein MauE" evidence="6">
    <location>
        <begin position="134"/>
        <end position="227"/>
    </location>
</feature>
<feature type="transmembrane region" description="Helical" evidence="5">
    <location>
        <begin position="212"/>
        <end position="232"/>
    </location>
</feature>
<evidence type="ECO:0000259" key="6">
    <source>
        <dbReference type="Pfam" id="PF07291"/>
    </source>
</evidence>
<feature type="transmembrane region" description="Helical" evidence="5">
    <location>
        <begin position="135"/>
        <end position="151"/>
    </location>
</feature>
<evidence type="ECO:0000256" key="1">
    <source>
        <dbReference type="ARBA" id="ARBA00004141"/>
    </source>
</evidence>
<feature type="transmembrane region" description="Helical" evidence="5">
    <location>
        <begin position="185"/>
        <end position="205"/>
    </location>
</feature>
<dbReference type="Pfam" id="PF07291">
    <property type="entry name" value="MauE"/>
    <property type="match status" value="1"/>
</dbReference>
<reference evidence="7 8" key="1">
    <citation type="submission" date="2019-03" db="EMBL/GenBank/DDBJ databases">
        <title>Deep-cultivation of Planctomycetes and their phenomic and genomic characterization uncovers novel biology.</title>
        <authorList>
            <person name="Wiegand S."/>
            <person name="Jogler M."/>
            <person name="Boedeker C."/>
            <person name="Pinto D."/>
            <person name="Vollmers J."/>
            <person name="Rivas-Marin E."/>
            <person name="Kohn T."/>
            <person name="Peeters S.H."/>
            <person name="Heuer A."/>
            <person name="Rast P."/>
            <person name="Oberbeckmann S."/>
            <person name="Bunk B."/>
            <person name="Jeske O."/>
            <person name="Meyerdierks A."/>
            <person name="Storesund J.E."/>
            <person name="Kallscheuer N."/>
            <person name="Luecker S."/>
            <person name="Lage O.M."/>
            <person name="Pohl T."/>
            <person name="Merkel B.J."/>
            <person name="Hornburger P."/>
            <person name="Mueller R.-W."/>
            <person name="Bruemmer F."/>
            <person name="Labrenz M."/>
            <person name="Spormann A.M."/>
            <person name="Op den Camp H."/>
            <person name="Overmann J."/>
            <person name="Amann R."/>
            <person name="Jetten M.S.M."/>
            <person name="Mascher T."/>
            <person name="Medema M.H."/>
            <person name="Devos D.P."/>
            <person name="Kaster A.-K."/>
            <person name="Ovreas L."/>
            <person name="Rohde M."/>
            <person name="Galperin M.Y."/>
            <person name="Jogler C."/>
        </authorList>
    </citation>
    <scope>NUCLEOTIDE SEQUENCE [LARGE SCALE GENOMIC DNA]</scope>
    <source>
        <strain evidence="7 8">Enr17</strain>
    </source>
</reference>
<sequence>MSHAKLQLRLLKIILACFSLGMLFNTWRLWAPQTVFPQVPLFPFIFNLPTWVDWLTLTTMVISSLLILGMVFASWVRPRRNQEIWESGQQICGGLFFFAFLISIAFDQHRLQPWAYQFAIAFLLLTCLKPLRAVRLFRLFVISIYFYSAISKCDASFVQTLGPQLVKGLFTGIGVSTAYWSERTLTLISASFPIAEFLIAVGLFIPRTRRWTLWAAVSMHVCLILAVGPWGMNHHGGVLIWNIYFILQDLILFSGVLSRARSGEASIDHSEISLSWKHCSGKEKGILAIAWFVILAPFLEPTGYFDHWPAWGLYASSHDRVTLLVDEEAKSQLPPALQSFVDPPRPLSSWCRVRVDRWSLVELGAPIYPQARFQLGVAIAVSRMTDQELENDSEQPQVKLLFESAAHRFTGKRKISDYTGLTQIEPLTKRFWFNALPRPFDVDENASSEKIEN</sequence>
<evidence type="ECO:0000313" key="8">
    <source>
        <dbReference type="Proteomes" id="UP000318313"/>
    </source>
</evidence>
<dbReference type="GO" id="GO:0030416">
    <property type="term" value="P:methylamine metabolic process"/>
    <property type="evidence" value="ECO:0007669"/>
    <property type="project" value="InterPro"/>
</dbReference>
<dbReference type="AlphaFoldDB" id="A0A518ILR2"/>
<keyword evidence="8" id="KW-1185">Reference proteome</keyword>
<dbReference type="InterPro" id="IPR009908">
    <property type="entry name" value="Methylamine_util_MauE"/>
</dbReference>
<dbReference type="RefSeq" id="WP_145313845.1">
    <property type="nucleotide sequence ID" value="NZ_CP037452.1"/>
</dbReference>
<proteinExistence type="predicted"/>
<evidence type="ECO:0000256" key="5">
    <source>
        <dbReference type="SAM" id="Phobius"/>
    </source>
</evidence>
<dbReference type="EMBL" id="CP037452">
    <property type="protein sequence ID" value="QDV54036.1"/>
    <property type="molecule type" value="Genomic_DNA"/>
</dbReference>
<dbReference type="OrthoDB" id="239293at2"/>
<evidence type="ECO:0000256" key="2">
    <source>
        <dbReference type="ARBA" id="ARBA00022692"/>
    </source>
</evidence>
<comment type="subcellular location">
    <subcellularLocation>
        <location evidence="1">Membrane</location>
        <topology evidence="1">Multi-pass membrane protein</topology>
    </subcellularLocation>
</comment>
<feature type="transmembrane region" description="Helical" evidence="5">
    <location>
        <begin position="88"/>
        <end position="105"/>
    </location>
</feature>
<feature type="transmembrane region" description="Helical" evidence="5">
    <location>
        <begin position="51"/>
        <end position="76"/>
    </location>
</feature>
<dbReference type="GO" id="GO:0016020">
    <property type="term" value="C:membrane"/>
    <property type="evidence" value="ECO:0007669"/>
    <property type="project" value="UniProtKB-SubCell"/>
</dbReference>
<protein>
    <recommendedName>
        <fullName evidence="6">Methylamine utilisation protein MauE domain-containing protein</fullName>
    </recommendedName>
</protein>
<dbReference type="Proteomes" id="UP000318313">
    <property type="component" value="Chromosome"/>
</dbReference>
<feature type="transmembrane region" description="Helical" evidence="5">
    <location>
        <begin position="238"/>
        <end position="257"/>
    </location>
</feature>
<feature type="transmembrane region" description="Helical" evidence="5">
    <location>
        <begin position="12"/>
        <end position="31"/>
    </location>
</feature>
<evidence type="ECO:0000256" key="4">
    <source>
        <dbReference type="ARBA" id="ARBA00023136"/>
    </source>
</evidence>